<reference evidence="2 3" key="1">
    <citation type="submission" date="2024-08" db="EMBL/GenBank/DDBJ databases">
        <authorList>
            <person name="Lu H."/>
        </authorList>
    </citation>
    <scope>NUCLEOTIDE SEQUENCE [LARGE SCALE GENOMIC DNA]</scope>
    <source>
        <strain evidence="2 3">BYS180W</strain>
    </source>
</reference>
<dbReference type="InterPro" id="IPR011969">
    <property type="entry name" value="Clan_AA_Asp_peptidase_C"/>
</dbReference>
<protein>
    <submittedName>
        <fullName evidence="2">TIGR02281 family clan AA aspartic protease</fullName>
    </submittedName>
</protein>
<dbReference type="InterPro" id="IPR034122">
    <property type="entry name" value="Retropepsin-like_bacterial"/>
</dbReference>
<comment type="caution">
    <text evidence="2">The sequence shown here is derived from an EMBL/GenBank/DDBJ whole genome shotgun (WGS) entry which is preliminary data.</text>
</comment>
<dbReference type="PROSITE" id="PS00141">
    <property type="entry name" value="ASP_PROTEASE"/>
    <property type="match status" value="1"/>
</dbReference>
<dbReference type="SUPFAM" id="SSF50630">
    <property type="entry name" value="Acid proteases"/>
    <property type="match status" value="1"/>
</dbReference>
<sequence>MTRRGLALLLWGTLSLCCASAWPQAAALGGPHITFNGSLGKHAALLLIDGQALTLQLGQSARGVRLLAIQDDHAEVEVLGQRRRLQLGESPAQLGVEPKGTLTAQGQNGHFYLDGSINGTATRFLVDTGASLLTLGLPEAQRLGLALHAARKVTAQTANGAVEGQLVTIKSLRLGGIELTQVEAMVLPAAMPHVLLGNSVLSRFQMRRDADQMVLTHRN</sequence>
<dbReference type="Gene3D" id="2.40.70.10">
    <property type="entry name" value="Acid Proteases"/>
    <property type="match status" value="1"/>
</dbReference>
<gene>
    <name evidence="2" type="ORF">ACG0Z6_16130</name>
</gene>
<dbReference type="CDD" id="cd05483">
    <property type="entry name" value="retropepsin_like_bacteria"/>
    <property type="match status" value="1"/>
</dbReference>
<dbReference type="GO" id="GO:0006508">
    <property type="term" value="P:proteolysis"/>
    <property type="evidence" value="ECO:0007669"/>
    <property type="project" value="UniProtKB-KW"/>
</dbReference>
<dbReference type="Pfam" id="PF13975">
    <property type="entry name" value="gag-asp_proteas"/>
    <property type="match status" value="1"/>
</dbReference>
<name>A0ABW7FZK5_9BURK</name>
<dbReference type="InterPro" id="IPR021109">
    <property type="entry name" value="Peptidase_aspartic_dom_sf"/>
</dbReference>
<dbReference type="InterPro" id="IPR001969">
    <property type="entry name" value="Aspartic_peptidase_AS"/>
</dbReference>
<feature type="signal peptide" evidence="1">
    <location>
        <begin position="1"/>
        <end position="21"/>
    </location>
</feature>
<evidence type="ECO:0000256" key="1">
    <source>
        <dbReference type="SAM" id="SignalP"/>
    </source>
</evidence>
<keyword evidence="2" id="KW-0378">Hydrolase</keyword>
<keyword evidence="2" id="KW-0645">Protease</keyword>
<evidence type="ECO:0000313" key="3">
    <source>
        <dbReference type="Proteomes" id="UP001606099"/>
    </source>
</evidence>
<dbReference type="NCBIfam" id="TIGR02281">
    <property type="entry name" value="clan_AA_DTGA"/>
    <property type="match status" value="1"/>
</dbReference>
<dbReference type="GO" id="GO:0008233">
    <property type="term" value="F:peptidase activity"/>
    <property type="evidence" value="ECO:0007669"/>
    <property type="project" value="UniProtKB-KW"/>
</dbReference>
<accession>A0ABW7FZK5</accession>
<keyword evidence="1" id="KW-0732">Signal</keyword>
<dbReference type="EMBL" id="JBIGHZ010000006">
    <property type="protein sequence ID" value="MFG6449754.1"/>
    <property type="molecule type" value="Genomic_DNA"/>
</dbReference>
<organism evidence="2 3">
    <name type="scientific">Roseateles rivi</name>
    <dbReference type="NCBI Taxonomy" id="3299028"/>
    <lineage>
        <taxon>Bacteria</taxon>
        <taxon>Pseudomonadati</taxon>
        <taxon>Pseudomonadota</taxon>
        <taxon>Betaproteobacteria</taxon>
        <taxon>Burkholderiales</taxon>
        <taxon>Sphaerotilaceae</taxon>
        <taxon>Roseateles</taxon>
    </lineage>
</organism>
<proteinExistence type="predicted"/>
<evidence type="ECO:0000313" key="2">
    <source>
        <dbReference type="EMBL" id="MFG6449754.1"/>
    </source>
</evidence>
<dbReference type="Proteomes" id="UP001606099">
    <property type="component" value="Unassembled WGS sequence"/>
</dbReference>
<feature type="chain" id="PRO_5046677180" evidence="1">
    <location>
        <begin position="22"/>
        <end position="219"/>
    </location>
</feature>
<keyword evidence="3" id="KW-1185">Reference proteome</keyword>
<dbReference type="RefSeq" id="WP_394463282.1">
    <property type="nucleotide sequence ID" value="NZ_JBIGHZ010000006.1"/>
</dbReference>